<organism evidence="1 2">
    <name type="scientific">Allacma fusca</name>
    <dbReference type="NCBI Taxonomy" id="39272"/>
    <lineage>
        <taxon>Eukaryota</taxon>
        <taxon>Metazoa</taxon>
        <taxon>Ecdysozoa</taxon>
        <taxon>Arthropoda</taxon>
        <taxon>Hexapoda</taxon>
        <taxon>Collembola</taxon>
        <taxon>Symphypleona</taxon>
        <taxon>Sminthuridae</taxon>
        <taxon>Allacma</taxon>
    </lineage>
</organism>
<protein>
    <submittedName>
        <fullName evidence="1">Uncharacterized protein</fullName>
    </submittedName>
</protein>
<dbReference type="EMBL" id="CAJVCH010559533">
    <property type="protein sequence ID" value="CAG7831248.1"/>
    <property type="molecule type" value="Genomic_DNA"/>
</dbReference>
<dbReference type="Proteomes" id="UP000708208">
    <property type="component" value="Unassembled WGS sequence"/>
</dbReference>
<evidence type="ECO:0000313" key="2">
    <source>
        <dbReference type="Proteomes" id="UP000708208"/>
    </source>
</evidence>
<gene>
    <name evidence="1" type="ORF">AFUS01_LOCUS41001</name>
</gene>
<proteinExistence type="predicted"/>
<name>A0A8J2LGF0_9HEXA</name>
<comment type="caution">
    <text evidence="1">The sequence shown here is derived from an EMBL/GenBank/DDBJ whole genome shotgun (WGS) entry which is preliminary data.</text>
</comment>
<dbReference type="AlphaFoldDB" id="A0A8J2LGF0"/>
<keyword evidence="2" id="KW-1185">Reference proteome</keyword>
<evidence type="ECO:0000313" key="1">
    <source>
        <dbReference type="EMBL" id="CAG7831248.1"/>
    </source>
</evidence>
<reference evidence="1" key="1">
    <citation type="submission" date="2021-06" db="EMBL/GenBank/DDBJ databases">
        <authorList>
            <person name="Hodson N. C."/>
            <person name="Mongue J. A."/>
            <person name="Jaron S. K."/>
        </authorList>
    </citation>
    <scope>NUCLEOTIDE SEQUENCE</scope>
</reference>
<sequence length="77" mass="8799">MCPNVDSLCVRDTLTPALRTPDMMTSQNGLDIPKKIQTSQDISVQIPVLFINSWRIPISRSSIKSHVHKFKLFLYNL</sequence>
<accession>A0A8J2LGF0</accession>